<evidence type="ECO:0000313" key="4">
    <source>
        <dbReference type="Proteomes" id="UP001055337"/>
    </source>
</evidence>
<dbReference type="InterPro" id="IPR011042">
    <property type="entry name" value="6-blade_b-propeller_TolB-like"/>
</dbReference>
<keyword evidence="2" id="KW-0732">Signal</keyword>
<proteinExistence type="predicted"/>
<dbReference type="SUPFAM" id="SSF82171">
    <property type="entry name" value="DPP6 N-terminal domain-like"/>
    <property type="match status" value="1"/>
</dbReference>
<dbReference type="Gene3D" id="2.120.10.30">
    <property type="entry name" value="TolB, C-terminal domain"/>
    <property type="match status" value="2"/>
</dbReference>
<gene>
    <name evidence="3" type="ORF">MI149_18165</name>
</gene>
<organism evidence="3 4">
    <name type="scientific">Mycolicibacterium crocinum</name>
    <dbReference type="NCBI Taxonomy" id="388459"/>
    <lineage>
        <taxon>Bacteria</taxon>
        <taxon>Bacillati</taxon>
        <taxon>Actinomycetota</taxon>
        <taxon>Actinomycetes</taxon>
        <taxon>Mycobacteriales</taxon>
        <taxon>Mycobacteriaceae</taxon>
        <taxon>Mycolicibacterium</taxon>
    </lineage>
</organism>
<accession>A0ABY3TFC5</accession>
<feature type="region of interest" description="Disordered" evidence="1">
    <location>
        <begin position="57"/>
        <end position="82"/>
    </location>
</feature>
<evidence type="ECO:0000313" key="3">
    <source>
        <dbReference type="EMBL" id="ULN39652.1"/>
    </source>
</evidence>
<dbReference type="Proteomes" id="UP001055337">
    <property type="component" value="Chromosome"/>
</dbReference>
<dbReference type="RefSeq" id="WP_240176565.1">
    <property type="nucleotide sequence ID" value="NZ_CP092362.2"/>
</dbReference>
<protein>
    <submittedName>
        <fullName evidence="3">Uncharacterized protein</fullName>
    </submittedName>
</protein>
<reference evidence="3" key="1">
    <citation type="submission" date="2022-08" db="EMBL/GenBank/DDBJ databases">
        <title>Whole genome sequencing of non-tuberculosis mycobacteria type-strains.</title>
        <authorList>
            <person name="Igarashi Y."/>
            <person name="Osugi A."/>
            <person name="Mitarai S."/>
        </authorList>
    </citation>
    <scope>NUCLEOTIDE SEQUENCE</scope>
    <source>
        <strain evidence="3">JCM 16369</strain>
    </source>
</reference>
<dbReference type="PROSITE" id="PS51257">
    <property type="entry name" value="PROKAR_LIPOPROTEIN"/>
    <property type="match status" value="1"/>
</dbReference>
<evidence type="ECO:0000256" key="2">
    <source>
        <dbReference type="SAM" id="SignalP"/>
    </source>
</evidence>
<feature type="chain" id="PRO_5045425073" evidence="2">
    <location>
        <begin position="26"/>
        <end position="399"/>
    </location>
</feature>
<feature type="signal peptide" evidence="2">
    <location>
        <begin position="1"/>
        <end position="25"/>
    </location>
</feature>
<dbReference type="EMBL" id="CP092362">
    <property type="protein sequence ID" value="ULN39652.1"/>
    <property type="molecule type" value="Genomic_DNA"/>
</dbReference>
<name>A0ABY3TFC5_9MYCO</name>
<sequence>MVRRSRGRWAALLVVLTLAACQSTSTPKPTSAGPSAPMANTAGPLFYTKGGSLYVSEPAGSPGRKLTDGPADAQPAPSPDLSHVAFIRKTTASDDGGELWVLDLSPKLEPIGPPRRLVNPGEVDSSSGGHTPQVGNPRWSPAGDRIAFLETTPTPAGSLLTAAADTGTVLVPQQPVWADNHYAWAHDGSHIAWVTGRSDVRPATVSVSIVGGASTPVATGTNASSVTYARDGQTILFTNPDSSWLAPATNPFTLRTGGVYSVAAPAETGATPPAPTPLFTRQGWTYSDIAALDSGAVAFTAREVVRGDVASKAIQVLDKGSSLPRTMITDIAQMSICQDTPRGGRVCQAVQGPAWGAGDFVAYLDSSPERSLVVTDLDNRNPKQIDTGVDSFAWAPPSR</sequence>
<evidence type="ECO:0000256" key="1">
    <source>
        <dbReference type="SAM" id="MobiDB-lite"/>
    </source>
</evidence>
<keyword evidence="4" id="KW-1185">Reference proteome</keyword>